<dbReference type="GO" id="GO:0003677">
    <property type="term" value="F:DNA binding"/>
    <property type="evidence" value="ECO:0007669"/>
    <property type="project" value="UniProtKB-KW"/>
</dbReference>
<keyword evidence="4 8" id="KW-0863">Zinc-finger</keyword>
<evidence type="ECO:0000256" key="1">
    <source>
        <dbReference type="ARBA" id="ARBA00004123"/>
    </source>
</evidence>
<dbReference type="InterPro" id="IPR013087">
    <property type="entry name" value="Znf_C2H2_type"/>
</dbReference>
<dbReference type="Gene3D" id="3.30.160.60">
    <property type="entry name" value="Classic Zinc Finger"/>
    <property type="match status" value="1"/>
</dbReference>
<evidence type="ECO:0000256" key="6">
    <source>
        <dbReference type="ARBA" id="ARBA00023125"/>
    </source>
</evidence>
<evidence type="ECO:0000256" key="2">
    <source>
        <dbReference type="ARBA" id="ARBA00022723"/>
    </source>
</evidence>
<keyword evidence="2" id="KW-0479">Metal-binding</keyword>
<dbReference type="InterPro" id="IPR036236">
    <property type="entry name" value="Znf_C2H2_sf"/>
</dbReference>
<keyword evidence="7" id="KW-0539">Nucleus</keyword>
<evidence type="ECO:0000256" key="7">
    <source>
        <dbReference type="ARBA" id="ARBA00023242"/>
    </source>
</evidence>
<gene>
    <name evidence="11" type="ORF">TRICI_006266</name>
</gene>
<dbReference type="SMART" id="SM00355">
    <property type="entry name" value="ZnF_C2H2"/>
    <property type="match status" value="1"/>
</dbReference>
<evidence type="ECO:0000256" key="3">
    <source>
        <dbReference type="ARBA" id="ARBA00022737"/>
    </source>
</evidence>
<keyword evidence="12" id="KW-1185">Reference proteome</keyword>
<feature type="region of interest" description="Disordered" evidence="9">
    <location>
        <begin position="42"/>
        <end position="110"/>
    </location>
</feature>
<feature type="compositionally biased region" description="Polar residues" evidence="9">
    <location>
        <begin position="73"/>
        <end position="91"/>
    </location>
</feature>
<evidence type="ECO:0000313" key="11">
    <source>
        <dbReference type="EMBL" id="KAA8899896.1"/>
    </source>
</evidence>
<accession>A0A642UQM3</accession>
<dbReference type="SUPFAM" id="SSF57667">
    <property type="entry name" value="beta-beta-alpha zinc fingers"/>
    <property type="match status" value="1"/>
</dbReference>
<dbReference type="Pfam" id="PF00096">
    <property type="entry name" value="zf-C2H2"/>
    <property type="match status" value="1"/>
</dbReference>
<dbReference type="EMBL" id="SWFS01000514">
    <property type="protein sequence ID" value="KAA8899896.1"/>
    <property type="molecule type" value="Genomic_DNA"/>
</dbReference>
<sequence>MAEFDAALGLLSLRWQYDPKPPRGKDEHNNVWIMNENDDTPNKWWYEPSIMKRPSQNDLRATKKKRKTSTSSVESADSPVTTTDHSRNTSLDEPPDHHNRTSPKKKPYECESCGRAFSRREHLFRHIETTHYNQKGKYRQFAPKSAIGQYCC</sequence>
<dbReference type="AlphaFoldDB" id="A0A642UQM3"/>
<proteinExistence type="predicted"/>
<evidence type="ECO:0000256" key="4">
    <source>
        <dbReference type="ARBA" id="ARBA00022771"/>
    </source>
</evidence>
<reference evidence="11" key="1">
    <citation type="journal article" date="2019" name="G3 (Bethesda)">
        <title>Genome Assemblies of Two Rare Opportunistic Yeast Pathogens: Diutina rugosa (syn. Candida rugosa) and Trichomonascus ciferrii (syn. Candida ciferrii).</title>
        <authorList>
            <person name="Mixao V."/>
            <person name="Saus E."/>
            <person name="Hansen A.P."/>
            <person name="Lass-Florl C."/>
            <person name="Gabaldon T."/>
        </authorList>
    </citation>
    <scope>NUCLEOTIDE SEQUENCE</scope>
    <source>
        <strain evidence="11">CBS 4856</strain>
    </source>
</reference>
<dbReference type="VEuPathDB" id="FungiDB:TRICI_006266"/>
<dbReference type="GO" id="GO:0008270">
    <property type="term" value="F:zinc ion binding"/>
    <property type="evidence" value="ECO:0007669"/>
    <property type="project" value="UniProtKB-KW"/>
</dbReference>
<organism evidence="11 12">
    <name type="scientific">Trichomonascus ciferrii</name>
    <dbReference type="NCBI Taxonomy" id="44093"/>
    <lineage>
        <taxon>Eukaryota</taxon>
        <taxon>Fungi</taxon>
        <taxon>Dikarya</taxon>
        <taxon>Ascomycota</taxon>
        <taxon>Saccharomycotina</taxon>
        <taxon>Dipodascomycetes</taxon>
        <taxon>Dipodascales</taxon>
        <taxon>Trichomonascaceae</taxon>
        <taxon>Trichomonascus</taxon>
        <taxon>Trichomonascus ciferrii complex</taxon>
    </lineage>
</organism>
<keyword evidence="3" id="KW-0677">Repeat</keyword>
<comment type="subcellular location">
    <subcellularLocation>
        <location evidence="1">Nucleus</location>
    </subcellularLocation>
</comment>
<evidence type="ECO:0000256" key="8">
    <source>
        <dbReference type="PROSITE-ProRule" id="PRU00042"/>
    </source>
</evidence>
<keyword evidence="5" id="KW-0862">Zinc</keyword>
<evidence type="ECO:0000313" key="12">
    <source>
        <dbReference type="Proteomes" id="UP000761534"/>
    </source>
</evidence>
<dbReference type="PROSITE" id="PS50157">
    <property type="entry name" value="ZINC_FINGER_C2H2_2"/>
    <property type="match status" value="1"/>
</dbReference>
<protein>
    <recommendedName>
        <fullName evidence="10">C2H2-type domain-containing protein</fullName>
    </recommendedName>
</protein>
<evidence type="ECO:0000259" key="10">
    <source>
        <dbReference type="PROSITE" id="PS50157"/>
    </source>
</evidence>
<evidence type="ECO:0000256" key="5">
    <source>
        <dbReference type="ARBA" id="ARBA00022833"/>
    </source>
</evidence>
<feature type="domain" description="C2H2-type" evidence="10">
    <location>
        <begin position="108"/>
        <end position="136"/>
    </location>
</feature>
<evidence type="ECO:0000256" key="9">
    <source>
        <dbReference type="SAM" id="MobiDB-lite"/>
    </source>
</evidence>
<keyword evidence="6" id="KW-0238">DNA-binding</keyword>
<dbReference type="PROSITE" id="PS00028">
    <property type="entry name" value="ZINC_FINGER_C2H2_1"/>
    <property type="match status" value="1"/>
</dbReference>
<name>A0A642UQM3_9ASCO</name>
<comment type="caution">
    <text evidence="11">The sequence shown here is derived from an EMBL/GenBank/DDBJ whole genome shotgun (WGS) entry which is preliminary data.</text>
</comment>
<dbReference type="FunFam" id="3.30.160.60:FF:000045">
    <property type="entry name" value="ZFP69 zinc finger protein B"/>
    <property type="match status" value="1"/>
</dbReference>
<dbReference type="OrthoDB" id="10018191at2759"/>
<dbReference type="Proteomes" id="UP000761534">
    <property type="component" value="Unassembled WGS sequence"/>
</dbReference>
<dbReference type="GO" id="GO:0005634">
    <property type="term" value="C:nucleus"/>
    <property type="evidence" value="ECO:0007669"/>
    <property type="project" value="UniProtKB-SubCell"/>
</dbReference>